<proteinExistence type="predicted"/>
<dbReference type="RefSeq" id="WP_133703646.1">
    <property type="nucleotide sequence ID" value="NZ_SNXS01000013.1"/>
</dbReference>
<sequence length="371" mass="38511">MNRRLLPATLLAATLLMAQGPAQGGEGHDHGDAPAASNSNGPQRLPDGSVFLPKPAQRQIGVRTLVSTEQQLPRSLELNGLVVMDPNAGGKVQAMAAGRLEPGPRGLPSLGQTVRKGELLAYVTPSASSLERANQIAQLAELHAARQLAEKRLARLRELADTVPRKDIEALESEVASLGERAQAVGGGLSGREALLAPASGVIASAHAVAGQVVDARELLFEVVDPQQLRVEALAYDAAVAGDVHSAYIPVGGGAKVALTFVGAARSLRDQALPLSFKAHGEGLTQLAVGQPVKVVVQSRSKVSGVAVPATALMKNPANQSIVWVKTAAERFEPRVVMVEPLDGASIAITSGLKSSERVVAIGAALLNQIR</sequence>
<evidence type="ECO:0000256" key="1">
    <source>
        <dbReference type="ARBA" id="ARBA00022448"/>
    </source>
</evidence>
<evidence type="ECO:0000313" key="5">
    <source>
        <dbReference type="Proteomes" id="UP000295361"/>
    </source>
</evidence>
<evidence type="ECO:0000256" key="3">
    <source>
        <dbReference type="SAM" id="SignalP"/>
    </source>
</evidence>
<dbReference type="Proteomes" id="UP000295361">
    <property type="component" value="Unassembled WGS sequence"/>
</dbReference>
<gene>
    <name evidence="4" type="ORF">DES47_1138</name>
</gene>
<dbReference type="AlphaFoldDB" id="A0A4V6PV30"/>
<dbReference type="PANTHER" id="PTHR30097:SF4">
    <property type="entry name" value="SLR6042 PROTEIN"/>
    <property type="match status" value="1"/>
</dbReference>
<evidence type="ECO:0000313" key="4">
    <source>
        <dbReference type="EMBL" id="TDP61325.1"/>
    </source>
</evidence>
<evidence type="ECO:0000256" key="2">
    <source>
        <dbReference type="SAM" id="MobiDB-lite"/>
    </source>
</evidence>
<keyword evidence="5" id="KW-1185">Reference proteome</keyword>
<dbReference type="OrthoDB" id="7059230at2"/>
<reference evidence="4 5" key="1">
    <citation type="submission" date="2019-03" db="EMBL/GenBank/DDBJ databases">
        <title>Genomic Encyclopedia of Type Strains, Phase IV (KMG-IV): sequencing the most valuable type-strain genomes for metagenomic binning, comparative biology and taxonomic classification.</title>
        <authorList>
            <person name="Goeker M."/>
        </authorList>
    </citation>
    <scope>NUCLEOTIDE SEQUENCE [LARGE SCALE GENOMIC DNA]</scope>
    <source>
        <strain evidence="4 5">DSM 16998</strain>
    </source>
</reference>
<dbReference type="GO" id="GO:0015679">
    <property type="term" value="P:plasma membrane copper ion transport"/>
    <property type="evidence" value="ECO:0007669"/>
    <property type="project" value="TreeGrafter"/>
</dbReference>
<dbReference type="InterPro" id="IPR051909">
    <property type="entry name" value="MFP_Cation_Efflux"/>
</dbReference>
<protein>
    <submittedName>
        <fullName evidence="4">Multidrug efflux pump subunit AcrA (Membrane-fusion protein)</fullName>
    </submittedName>
</protein>
<comment type="caution">
    <text evidence="4">The sequence shown here is derived from an EMBL/GenBank/DDBJ whole genome shotgun (WGS) entry which is preliminary data.</text>
</comment>
<dbReference type="Gene3D" id="2.40.420.20">
    <property type="match status" value="1"/>
</dbReference>
<organism evidence="4 5">
    <name type="scientific">Roseateles toxinivorans</name>
    <dbReference type="NCBI Taxonomy" id="270368"/>
    <lineage>
        <taxon>Bacteria</taxon>
        <taxon>Pseudomonadati</taxon>
        <taxon>Pseudomonadota</taxon>
        <taxon>Betaproteobacteria</taxon>
        <taxon>Burkholderiales</taxon>
        <taxon>Sphaerotilaceae</taxon>
        <taxon>Roseateles</taxon>
    </lineage>
</organism>
<keyword evidence="3" id="KW-0732">Signal</keyword>
<dbReference type="GO" id="GO:0060003">
    <property type="term" value="P:copper ion export"/>
    <property type="evidence" value="ECO:0007669"/>
    <property type="project" value="TreeGrafter"/>
</dbReference>
<dbReference type="EMBL" id="SNXS01000013">
    <property type="protein sequence ID" value="TDP61325.1"/>
    <property type="molecule type" value="Genomic_DNA"/>
</dbReference>
<name>A0A4V6PV30_9BURK</name>
<dbReference type="PANTHER" id="PTHR30097">
    <property type="entry name" value="CATION EFFLUX SYSTEM PROTEIN CUSB"/>
    <property type="match status" value="1"/>
</dbReference>
<feature type="signal peptide" evidence="3">
    <location>
        <begin position="1"/>
        <end position="24"/>
    </location>
</feature>
<dbReference type="InParanoid" id="A0A4V6PV30"/>
<feature type="region of interest" description="Disordered" evidence="2">
    <location>
        <begin position="20"/>
        <end position="52"/>
    </location>
</feature>
<dbReference type="GO" id="GO:0030313">
    <property type="term" value="C:cell envelope"/>
    <property type="evidence" value="ECO:0007669"/>
    <property type="project" value="TreeGrafter"/>
</dbReference>
<accession>A0A4V6PV30</accession>
<feature type="chain" id="PRO_5020363324" evidence="3">
    <location>
        <begin position="25"/>
        <end position="371"/>
    </location>
</feature>
<keyword evidence="1" id="KW-0813">Transport</keyword>